<evidence type="ECO:0000256" key="3">
    <source>
        <dbReference type="ARBA" id="ARBA00023163"/>
    </source>
</evidence>
<keyword evidence="3" id="KW-0804">Transcription</keyword>
<accession>A0A543ADV2</accession>
<evidence type="ECO:0000256" key="2">
    <source>
        <dbReference type="ARBA" id="ARBA00023125"/>
    </source>
</evidence>
<dbReference type="InterPro" id="IPR036388">
    <property type="entry name" value="WH-like_DNA-bd_sf"/>
</dbReference>
<keyword evidence="1" id="KW-0805">Transcription regulation</keyword>
<evidence type="ECO:0000256" key="1">
    <source>
        <dbReference type="ARBA" id="ARBA00023015"/>
    </source>
</evidence>
<dbReference type="Pfam" id="PF01638">
    <property type="entry name" value="HxlR"/>
    <property type="match status" value="1"/>
</dbReference>
<dbReference type="PANTHER" id="PTHR33204">
    <property type="entry name" value="TRANSCRIPTIONAL REGULATOR, MARR FAMILY"/>
    <property type="match status" value="1"/>
</dbReference>
<evidence type="ECO:0000259" key="4">
    <source>
        <dbReference type="PROSITE" id="PS51118"/>
    </source>
</evidence>
<keyword evidence="6" id="KW-1185">Reference proteome</keyword>
<reference evidence="5 6" key="1">
    <citation type="submission" date="2019-06" db="EMBL/GenBank/DDBJ databases">
        <title>Sequencing the genomes of 1000 actinobacteria strains.</title>
        <authorList>
            <person name="Klenk H.-P."/>
        </authorList>
    </citation>
    <scope>NUCLEOTIDE SEQUENCE [LARGE SCALE GENOMIC DNA]</scope>
    <source>
        <strain evidence="5 6">DSM 25218</strain>
    </source>
</reference>
<evidence type="ECO:0000313" key="6">
    <source>
        <dbReference type="Proteomes" id="UP000320209"/>
    </source>
</evidence>
<name>A0A543ADV2_9ACTN</name>
<organism evidence="5 6">
    <name type="scientific">Nocardioides albertanoniae</name>
    <dbReference type="NCBI Taxonomy" id="1175486"/>
    <lineage>
        <taxon>Bacteria</taxon>
        <taxon>Bacillati</taxon>
        <taxon>Actinomycetota</taxon>
        <taxon>Actinomycetes</taxon>
        <taxon>Propionibacteriales</taxon>
        <taxon>Nocardioidaceae</taxon>
        <taxon>Nocardioides</taxon>
    </lineage>
</organism>
<dbReference type="SUPFAM" id="SSF55718">
    <property type="entry name" value="SCP-like"/>
    <property type="match status" value="1"/>
</dbReference>
<dbReference type="Gene3D" id="3.30.1050.10">
    <property type="entry name" value="SCP2 sterol-binding domain"/>
    <property type="match status" value="1"/>
</dbReference>
<feature type="domain" description="HTH hxlR-type" evidence="4">
    <location>
        <begin position="14"/>
        <end position="112"/>
    </location>
</feature>
<keyword evidence="2" id="KW-0238">DNA-binding</keyword>
<dbReference type="EMBL" id="VFOV01000001">
    <property type="protein sequence ID" value="TQL70758.1"/>
    <property type="molecule type" value="Genomic_DNA"/>
</dbReference>
<dbReference type="Proteomes" id="UP000320209">
    <property type="component" value="Unassembled WGS sequence"/>
</dbReference>
<sequence>MSLNLSYGDLGDACAAAHALDLIGDRWSLIVVRELMFGPRTAPDLRSSLRGIGAEELNERLRFMERAGVVVETELGYLTKTTAYALTDWGRDLEKILSALSLWALEGSAHYPVPSTGMTPSGVMVAMRTMVPPQSVTTQMPVRVSWKLSDARCPEVEQQQFRLDWNEQVFDLDVGDVPRADVKVAGDSTAWAGVALLGHSLDEALAQGALRVDGDRPALERVIRVFSEAMAAVG</sequence>
<dbReference type="RefSeq" id="WP_141782450.1">
    <property type="nucleotide sequence ID" value="NZ_VFOV01000001.1"/>
</dbReference>
<dbReference type="InterPro" id="IPR036390">
    <property type="entry name" value="WH_DNA-bd_sf"/>
</dbReference>
<protein>
    <submittedName>
        <fullName evidence="5">HxlR family transcriptional regulator</fullName>
    </submittedName>
</protein>
<dbReference type="InterPro" id="IPR002577">
    <property type="entry name" value="HTH_HxlR"/>
</dbReference>
<proteinExistence type="predicted"/>
<gene>
    <name evidence="5" type="ORF">FB381_4700</name>
</gene>
<dbReference type="InterPro" id="IPR036527">
    <property type="entry name" value="SCP2_sterol-bd_dom_sf"/>
</dbReference>
<dbReference type="AlphaFoldDB" id="A0A543ADV2"/>
<evidence type="ECO:0000313" key="5">
    <source>
        <dbReference type="EMBL" id="TQL70758.1"/>
    </source>
</evidence>
<dbReference type="PROSITE" id="PS51118">
    <property type="entry name" value="HTH_HXLR"/>
    <property type="match status" value="1"/>
</dbReference>
<dbReference type="Gene3D" id="1.10.10.10">
    <property type="entry name" value="Winged helix-like DNA-binding domain superfamily/Winged helix DNA-binding domain"/>
    <property type="match status" value="1"/>
</dbReference>
<dbReference type="GO" id="GO:0003677">
    <property type="term" value="F:DNA binding"/>
    <property type="evidence" value="ECO:0007669"/>
    <property type="project" value="UniProtKB-KW"/>
</dbReference>
<comment type="caution">
    <text evidence="5">The sequence shown here is derived from an EMBL/GenBank/DDBJ whole genome shotgun (WGS) entry which is preliminary data.</text>
</comment>
<dbReference type="PANTHER" id="PTHR33204:SF18">
    <property type="entry name" value="TRANSCRIPTIONAL REGULATORY PROTEIN"/>
    <property type="match status" value="1"/>
</dbReference>
<dbReference type="SUPFAM" id="SSF46785">
    <property type="entry name" value="Winged helix' DNA-binding domain"/>
    <property type="match status" value="1"/>
</dbReference>
<dbReference type="OrthoDB" id="9792527at2"/>